<dbReference type="EMBL" id="BMFN01000003">
    <property type="protein sequence ID" value="GGF77583.1"/>
    <property type="molecule type" value="Genomic_DNA"/>
</dbReference>
<name>A0ACB5PW40_9BACT</name>
<protein>
    <submittedName>
        <fullName evidence="1">Uncharacterized protein</fullName>
    </submittedName>
</protein>
<reference evidence="1 2" key="1">
    <citation type="journal article" date="2019" name="Int. J. Syst. Evol. Microbiol.">
        <title>The Global Catalogue of Microorganisms (GCM) 10K type strain sequencing project: providing services to taxonomists for standard genome sequencing and annotation.</title>
        <authorList>
            <consortium name="The Broad Institute Genomics Platform"/>
            <consortium name="The Broad Institute Genome Sequencing Center for Infectious Disease"/>
            <person name="Wu L."/>
            <person name="Ma J."/>
        </authorList>
    </citation>
    <scope>NUCLEOTIDE SEQUENCE [LARGE SCALE GENOMIC DNA]</scope>
    <source>
        <strain evidence="1 2">CGMCC 1.12720</strain>
    </source>
</reference>
<sequence length="86" mass="8713">MKKLVSFFSLSALIFLLGLTITPAQAQNGNPGEPNQCGNCQGNQGNGKGNGGPTDVPIDGGASLLLAGGAAYALRRISKARLSKAQ</sequence>
<evidence type="ECO:0000313" key="2">
    <source>
        <dbReference type="Proteomes" id="UP000605392"/>
    </source>
</evidence>
<keyword evidence="2" id="KW-1185">Reference proteome</keyword>
<organism evidence="1 2">
    <name type="scientific">Hymenobacter qilianensis</name>
    <dbReference type="NCBI Taxonomy" id="1385715"/>
    <lineage>
        <taxon>Bacteria</taxon>
        <taxon>Pseudomonadati</taxon>
        <taxon>Bacteroidota</taxon>
        <taxon>Cytophagia</taxon>
        <taxon>Cytophagales</taxon>
        <taxon>Hymenobacteraceae</taxon>
        <taxon>Hymenobacter</taxon>
    </lineage>
</organism>
<dbReference type="Proteomes" id="UP000605392">
    <property type="component" value="Unassembled WGS sequence"/>
</dbReference>
<proteinExistence type="predicted"/>
<comment type="caution">
    <text evidence="1">The sequence shown here is derived from an EMBL/GenBank/DDBJ whole genome shotgun (WGS) entry which is preliminary data.</text>
</comment>
<evidence type="ECO:0000313" key="1">
    <source>
        <dbReference type="EMBL" id="GGF77583.1"/>
    </source>
</evidence>
<gene>
    <name evidence="1" type="ORF">GCM10011375_35840</name>
</gene>
<accession>A0ACB5PW40</accession>